<comment type="caution">
    <text evidence="2">The sequence shown here is derived from an EMBL/GenBank/DDBJ whole genome shotgun (WGS) entry which is preliminary data.</text>
</comment>
<dbReference type="InterPro" id="IPR049757">
    <property type="entry name" value="T3SS_HrpP-like_C"/>
</dbReference>
<dbReference type="EMBL" id="JYLH01000014">
    <property type="protein sequence ID" value="KRP42872.1"/>
    <property type="molecule type" value="Genomic_DNA"/>
</dbReference>
<dbReference type="RefSeq" id="WP_057013791.1">
    <property type="nucleotide sequence ID" value="NZ_JYLH01000014.1"/>
</dbReference>
<feature type="compositionally biased region" description="Basic and acidic residues" evidence="1">
    <location>
        <begin position="10"/>
        <end position="23"/>
    </location>
</feature>
<dbReference type="CDD" id="cd17468">
    <property type="entry name" value="T3SS_HrpP_C"/>
    <property type="match status" value="1"/>
</dbReference>
<evidence type="ECO:0000313" key="3">
    <source>
        <dbReference type="Proteomes" id="UP000051446"/>
    </source>
</evidence>
<reference evidence="2 3" key="1">
    <citation type="submission" date="2015-02" db="EMBL/GenBank/DDBJ databases">
        <title>Pseudomonas helleri sp. nov. and Pseudomonas weihenstephanensis sp. nov., isolated from raw cows milk.</title>
        <authorList>
            <person name="von Neubeck M."/>
            <person name="Huptas C."/>
            <person name="Wenning M."/>
            <person name="Scherer S."/>
        </authorList>
    </citation>
    <scope>NUCLEOTIDE SEQUENCE [LARGE SCALE GENOMIC DNA]</scope>
    <source>
        <strain evidence="2 3">DSM 17149</strain>
    </source>
</reference>
<proteinExistence type="predicted"/>
<dbReference type="Proteomes" id="UP000051446">
    <property type="component" value="Unassembled WGS sequence"/>
</dbReference>
<evidence type="ECO:0000313" key="2">
    <source>
        <dbReference type="EMBL" id="KRP42872.1"/>
    </source>
</evidence>
<gene>
    <name evidence="2" type="ORF">TU73_20750</name>
</gene>
<protein>
    <submittedName>
        <fullName evidence="2">Type III secretion protein</fullName>
    </submittedName>
</protein>
<sequence>MKQVAVTTPERQRPREPRDERAPEFNALVPWEQRRLFSQLFDDDGQGGGGYGASLNGIKTSGDVAMIEALTEQLAPRMLVGPQWPLMAVFHLGRLGRINADIRREQGSWSVELDAEQDASARWLSGVRQQCEQRLAASMGQPVSLYLARSAPA</sequence>
<name>A0A0R2Y3B8_9PSED</name>
<organism evidence="2 3">
    <name type="scientific">Pseudomonas libanensis</name>
    <dbReference type="NCBI Taxonomy" id="75588"/>
    <lineage>
        <taxon>Bacteria</taxon>
        <taxon>Pseudomonadati</taxon>
        <taxon>Pseudomonadota</taxon>
        <taxon>Gammaproteobacteria</taxon>
        <taxon>Pseudomonadales</taxon>
        <taxon>Pseudomonadaceae</taxon>
        <taxon>Pseudomonas</taxon>
    </lineage>
</organism>
<accession>A0A0R2Y3B8</accession>
<evidence type="ECO:0000256" key="1">
    <source>
        <dbReference type="SAM" id="MobiDB-lite"/>
    </source>
</evidence>
<dbReference type="AlphaFoldDB" id="A0A0R2Y3B8"/>
<dbReference type="PATRIC" id="fig|75588.4.peg.902"/>
<feature type="region of interest" description="Disordered" evidence="1">
    <location>
        <begin position="1"/>
        <end position="23"/>
    </location>
</feature>